<dbReference type="Proteomes" id="UP000046395">
    <property type="component" value="Unassembled WGS sequence"/>
</dbReference>
<keyword evidence="2" id="KW-1185">Reference proteome</keyword>
<evidence type="ECO:0000313" key="3">
    <source>
        <dbReference type="WBParaSite" id="TMUE_2000008702.1"/>
    </source>
</evidence>
<sequence length="105" mass="11833">MDKILLTCLILLILCDVSAASNRVEKRALFSISKFGILRKLSTKMKLYSRQLPKLLKGRKFRQGAMDIFLDILKSEPAVAMEASAIPETDVTRFLEHLGFPLVPL</sequence>
<protein>
    <submittedName>
        <fullName evidence="3">Uncharacterized protein</fullName>
    </submittedName>
</protein>
<accession>A0A5S6QPB0</accession>
<evidence type="ECO:0000313" key="2">
    <source>
        <dbReference type="Proteomes" id="UP000046395"/>
    </source>
</evidence>
<keyword evidence="1" id="KW-0732">Signal</keyword>
<feature type="chain" id="PRO_5024446061" evidence="1">
    <location>
        <begin position="21"/>
        <end position="105"/>
    </location>
</feature>
<reference evidence="3" key="1">
    <citation type="submission" date="2019-12" db="UniProtKB">
        <authorList>
            <consortium name="WormBaseParasite"/>
        </authorList>
    </citation>
    <scope>IDENTIFICATION</scope>
</reference>
<name>A0A5S6QPB0_TRIMR</name>
<evidence type="ECO:0000256" key="1">
    <source>
        <dbReference type="SAM" id="SignalP"/>
    </source>
</evidence>
<dbReference type="WBParaSite" id="TMUE_2000008702.1">
    <property type="protein sequence ID" value="TMUE_2000008702.1"/>
    <property type="gene ID" value="WBGene00293658"/>
</dbReference>
<dbReference type="AlphaFoldDB" id="A0A5S6QPB0"/>
<proteinExistence type="predicted"/>
<organism evidence="2 3">
    <name type="scientific">Trichuris muris</name>
    <name type="common">Mouse whipworm</name>
    <dbReference type="NCBI Taxonomy" id="70415"/>
    <lineage>
        <taxon>Eukaryota</taxon>
        <taxon>Metazoa</taxon>
        <taxon>Ecdysozoa</taxon>
        <taxon>Nematoda</taxon>
        <taxon>Enoplea</taxon>
        <taxon>Dorylaimia</taxon>
        <taxon>Trichinellida</taxon>
        <taxon>Trichuridae</taxon>
        <taxon>Trichuris</taxon>
    </lineage>
</organism>
<feature type="signal peptide" evidence="1">
    <location>
        <begin position="1"/>
        <end position="20"/>
    </location>
</feature>